<dbReference type="InterPro" id="IPR036108">
    <property type="entry name" value="4pyrrol_syn_uPrphyn_synt_sf"/>
</dbReference>
<dbReference type="InterPro" id="IPR003754">
    <property type="entry name" value="4pyrrol_synth_uPrphyn_synth"/>
</dbReference>
<dbReference type="SUPFAM" id="SSF53790">
    <property type="entry name" value="Tetrapyrrole methylase"/>
    <property type="match status" value="1"/>
</dbReference>
<dbReference type="NCBIfam" id="TIGR01469">
    <property type="entry name" value="cobA_cysG_Cterm"/>
    <property type="match status" value="1"/>
</dbReference>
<evidence type="ECO:0000259" key="10">
    <source>
        <dbReference type="Pfam" id="PF02602"/>
    </source>
</evidence>
<dbReference type="Gene3D" id="3.40.50.10090">
    <property type="match status" value="2"/>
</dbReference>
<dbReference type="Proteomes" id="UP000473574">
    <property type="component" value="Unassembled WGS sequence"/>
</dbReference>
<dbReference type="InterPro" id="IPR035996">
    <property type="entry name" value="4pyrrol_Methylase_sf"/>
</dbReference>
<evidence type="ECO:0000256" key="5">
    <source>
        <dbReference type="ARBA" id="ARBA00023244"/>
    </source>
</evidence>
<dbReference type="GO" id="GO:0032259">
    <property type="term" value="P:methylation"/>
    <property type="evidence" value="ECO:0007669"/>
    <property type="project" value="UniProtKB-KW"/>
</dbReference>
<evidence type="ECO:0000259" key="9">
    <source>
        <dbReference type="Pfam" id="PF00590"/>
    </source>
</evidence>
<dbReference type="PROSITE" id="PS00839">
    <property type="entry name" value="SUMT_1"/>
    <property type="match status" value="1"/>
</dbReference>
<gene>
    <name evidence="11" type="primary">cobA</name>
    <name evidence="11" type="ORF">D0962_30555</name>
</gene>
<keyword evidence="5" id="KW-0627">Porphyrin biosynthesis</keyword>
<dbReference type="CDD" id="cd11642">
    <property type="entry name" value="SUMT"/>
    <property type="match status" value="1"/>
</dbReference>
<keyword evidence="4" id="KW-0949">S-adenosyl-L-methionine</keyword>
<evidence type="ECO:0000256" key="8">
    <source>
        <dbReference type="RuleBase" id="RU003960"/>
    </source>
</evidence>
<dbReference type="PANTHER" id="PTHR45790">
    <property type="entry name" value="SIROHEME SYNTHASE-RELATED"/>
    <property type="match status" value="1"/>
</dbReference>
<dbReference type="Gene3D" id="3.30.950.10">
    <property type="entry name" value="Methyltransferase, Cobalt-precorrin-4 Transmethylase, Domain 2"/>
    <property type="match status" value="1"/>
</dbReference>
<organism evidence="11 12">
    <name type="scientific">Adonisia turfae CCMR0082</name>
    <dbReference type="NCBI Taxonomy" id="2304604"/>
    <lineage>
        <taxon>Bacteria</taxon>
        <taxon>Bacillati</taxon>
        <taxon>Cyanobacteriota</taxon>
        <taxon>Adonisia</taxon>
        <taxon>Adonisia turfae</taxon>
    </lineage>
</organism>
<proteinExistence type="inferred from homology"/>
<feature type="domain" description="Tetrapyrrole biosynthesis uroporphyrinogen III synthase" evidence="10">
    <location>
        <begin position="269"/>
        <end position="500"/>
    </location>
</feature>
<dbReference type="SUPFAM" id="SSF69618">
    <property type="entry name" value="HemD-like"/>
    <property type="match status" value="1"/>
</dbReference>
<keyword evidence="2 8" id="KW-0489">Methyltransferase</keyword>
<dbReference type="InterPro" id="IPR014777">
    <property type="entry name" value="4pyrrole_Mease_sub1"/>
</dbReference>
<dbReference type="InterPro" id="IPR000878">
    <property type="entry name" value="4pyrrol_Mease"/>
</dbReference>
<dbReference type="PANTHER" id="PTHR45790:SF3">
    <property type="entry name" value="S-ADENOSYL-L-METHIONINE-DEPENDENT UROPORPHYRINOGEN III METHYLTRANSFERASE, CHLOROPLASTIC"/>
    <property type="match status" value="1"/>
</dbReference>
<dbReference type="Pfam" id="PF02602">
    <property type="entry name" value="HEM4"/>
    <property type="match status" value="1"/>
</dbReference>
<sequence>MSGKVYLLGAGPGNIDYLTVRGQQVLRQADCLIYDALVDRRLLLQLSPVCETIHVGKRGGQPSTPQTKINQLLVTHCQQGKQVVRLKSGDPFIFGRAAAEIQALKSASCNFEVIPGVSSALAAPLLNAIPLTDPALSHGFGVFTAHDLQALDWAKLANLETLVFLMGGQHLGEICYQLQIHERHGDTPIAIIQWASQPQQRCWQGTLLNITQLTKGERLSPCIIVIGEVVRLREFLHPPMTTNNLSQDKLSLDDKIILVTRAVGQSSAFTQMLNHQGATVIDMPALEIRPPSNWTALDQALGNLQRFDWLILTSANAVNFFLDRLLENKYDLRQLAHLKLAVVGKKTAKILTEWGLRSDFIPANYVADDLVESFPVPVDGLEILFPRVETGGRDILVKEFSSQGAIVTEVAAYESGCPETMAVEAVTALQQGLVNAVTFASSKTVRHFKQLMMAQFGEGWITYMEGVAIASIGPQTTKTCLEDLGRVDIEATTYTLEGLTDALVAWADAP</sequence>
<comment type="pathway">
    <text evidence="6">Porphyrin-containing compound metabolism.</text>
</comment>
<dbReference type="EC" id="2.1.1.107" evidence="1"/>
<dbReference type="PROSITE" id="PS00840">
    <property type="entry name" value="SUMT_2"/>
    <property type="match status" value="1"/>
</dbReference>
<dbReference type="FunFam" id="3.40.50.10090:FF:000001">
    <property type="entry name" value="Bifunctional uroporphyrinogen-III C-methyltransferase/uroporphyrinogen-III synthase"/>
    <property type="match status" value="1"/>
</dbReference>
<dbReference type="RefSeq" id="WP_163669741.1">
    <property type="nucleotide sequence ID" value="NZ_QZCE01000002.1"/>
</dbReference>
<dbReference type="Pfam" id="PF00590">
    <property type="entry name" value="TP_methylase"/>
    <property type="match status" value="1"/>
</dbReference>
<dbReference type="InterPro" id="IPR006366">
    <property type="entry name" value="CobA/CysG_C"/>
</dbReference>
<evidence type="ECO:0000256" key="6">
    <source>
        <dbReference type="ARBA" id="ARBA00023444"/>
    </source>
</evidence>
<dbReference type="InterPro" id="IPR003043">
    <property type="entry name" value="Uropor_MeTrfase_CS"/>
</dbReference>
<evidence type="ECO:0000256" key="1">
    <source>
        <dbReference type="ARBA" id="ARBA00012162"/>
    </source>
</evidence>
<reference evidence="11 12" key="1">
    <citation type="journal article" date="2020" name="Microb. Ecol.">
        <title>Ecogenomics of the Marine Benthic Filamentous Cyanobacterium Adonisia.</title>
        <authorList>
            <person name="Walter J.M."/>
            <person name="Coutinho F.H."/>
            <person name="Leomil L."/>
            <person name="Hargreaves P.I."/>
            <person name="Campeao M.E."/>
            <person name="Vieira V.V."/>
            <person name="Silva B.S."/>
            <person name="Fistarol G.O."/>
            <person name="Salomon P.S."/>
            <person name="Sawabe T."/>
            <person name="Mino S."/>
            <person name="Hosokawa M."/>
            <person name="Miyashita H."/>
            <person name="Maruyama F."/>
            <person name="van Verk M.C."/>
            <person name="Dutilh B.E."/>
            <person name="Thompson C.C."/>
            <person name="Thompson F.L."/>
        </authorList>
    </citation>
    <scope>NUCLEOTIDE SEQUENCE [LARGE SCALE GENOMIC DNA]</scope>
    <source>
        <strain evidence="11 12">CCMR0082</strain>
    </source>
</reference>
<dbReference type="Gene3D" id="3.40.1010.10">
    <property type="entry name" value="Cobalt-precorrin-4 Transmethylase, Domain 1"/>
    <property type="match status" value="1"/>
</dbReference>
<evidence type="ECO:0000313" key="11">
    <source>
        <dbReference type="EMBL" id="NEZ67043.1"/>
    </source>
</evidence>
<dbReference type="NCBIfam" id="NF004790">
    <property type="entry name" value="PRK06136.1"/>
    <property type="match status" value="1"/>
</dbReference>
<comment type="caution">
    <text evidence="11">The sequence shown here is derived from an EMBL/GenBank/DDBJ whole genome shotgun (WGS) entry which is preliminary data.</text>
</comment>
<dbReference type="EMBL" id="QZCE01000002">
    <property type="protein sequence ID" value="NEZ67043.1"/>
    <property type="molecule type" value="Genomic_DNA"/>
</dbReference>
<comment type="function">
    <text evidence="7">Catalyzes the two successive C-2 and C-7 methylation reactions involved in the conversion of uroporphyrinogen III to precorrin-2 via the intermediate formation of precorrin-1. It is a step in the biosynthesis of both cobalamin (vitamin B12) and siroheme.</text>
</comment>
<evidence type="ECO:0000313" key="12">
    <source>
        <dbReference type="Proteomes" id="UP000473574"/>
    </source>
</evidence>
<protein>
    <recommendedName>
        <fullName evidence="1">uroporphyrinogen-III C-methyltransferase</fullName>
        <ecNumber evidence="1">2.1.1.107</ecNumber>
    </recommendedName>
</protein>
<accession>A0A6M0SGF6</accession>
<evidence type="ECO:0000256" key="3">
    <source>
        <dbReference type="ARBA" id="ARBA00022679"/>
    </source>
</evidence>
<feature type="domain" description="Tetrapyrrole methylase" evidence="9">
    <location>
        <begin position="4"/>
        <end position="207"/>
    </location>
</feature>
<dbReference type="CDD" id="cd06578">
    <property type="entry name" value="HemD"/>
    <property type="match status" value="1"/>
</dbReference>
<dbReference type="GO" id="GO:0004852">
    <property type="term" value="F:uroporphyrinogen-III synthase activity"/>
    <property type="evidence" value="ECO:0007669"/>
    <property type="project" value="InterPro"/>
</dbReference>
<evidence type="ECO:0000256" key="7">
    <source>
        <dbReference type="ARBA" id="ARBA00054030"/>
    </source>
</evidence>
<dbReference type="AlphaFoldDB" id="A0A6M0SGF6"/>
<evidence type="ECO:0000256" key="2">
    <source>
        <dbReference type="ARBA" id="ARBA00022603"/>
    </source>
</evidence>
<dbReference type="InterPro" id="IPR050161">
    <property type="entry name" value="Siro_Cobalamin_biosynth"/>
</dbReference>
<keyword evidence="3 8" id="KW-0808">Transferase</keyword>
<dbReference type="GO" id="GO:0004851">
    <property type="term" value="F:uroporphyrin-III C-methyltransferase activity"/>
    <property type="evidence" value="ECO:0007669"/>
    <property type="project" value="UniProtKB-EC"/>
</dbReference>
<dbReference type="GO" id="GO:0019354">
    <property type="term" value="P:siroheme biosynthetic process"/>
    <property type="evidence" value="ECO:0007669"/>
    <property type="project" value="InterPro"/>
</dbReference>
<comment type="similarity">
    <text evidence="8">Belongs to the precorrin methyltransferase family.</text>
</comment>
<dbReference type="FunFam" id="3.40.1010.10:FF:000001">
    <property type="entry name" value="Siroheme synthase"/>
    <property type="match status" value="1"/>
</dbReference>
<name>A0A6M0SGF6_9CYAN</name>
<dbReference type="InterPro" id="IPR014776">
    <property type="entry name" value="4pyrrole_Mease_sub2"/>
</dbReference>
<evidence type="ECO:0000256" key="4">
    <source>
        <dbReference type="ARBA" id="ARBA00022691"/>
    </source>
</evidence>